<comment type="caution">
    <text evidence="2">The sequence shown here is derived from an EMBL/GenBank/DDBJ whole genome shotgun (WGS) entry which is preliminary data.</text>
</comment>
<feature type="non-terminal residue" evidence="2">
    <location>
        <position position="1"/>
    </location>
</feature>
<evidence type="ECO:0000313" key="3">
    <source>
        <dbReference type="Proteomes" id="UP000748025"/>
    </source>
</evidence>
<reference evidence="2" key="1">
    <citation type="journal article" date="2020" name="bioRxiv">
        <title>Whole genome comparisons of ergot fungi reveals the divergence and evolution of species within the genus Claviceps are the result of varying mechanisms driving genome evolution and host range expansion.</title>
        <authorList>
            <person name="Wyka S.A."/>
            <person name="Mondo S.J."/>
            <person name="Liu M."/>
            <person name="Dettman J."/>
            <person name="Nalam V."/>
            <person name="Broders K.D."/>
        </authorList>
    </citation>
    <scope>NUCLEOTIDE SEQUENCE</scope>
    <source>
        <strain evidence="2">CCC 602</strain>
    </source>
</reference>
<evidence type="ECO:0000256" key="1">
    <source>
        <dbReference type="SAM" id="MobiDB-lite"/>
    </source>
</evidence>
<organism evidence="2 3">
    <name type="scientific">Claviceps pusilla</name>
    <dbReference type="NCBI Taxonomy" id="123648"/>
    <lineage>
        <taxon>Eukaryota</taxon>
        <taxon>Fungi</taxon>
        <taxon>Dikarya</taxon>
        <taxon>Ascomycota</taxon>
        <taxon>Pezizomycotina</taxon>
        <taxon>Sordariomycetes</taxon>
        <taxon>Hypocreomycetidae</taxon>
        <taxon>Hypocreales</taxon>
        <taxon>Clavicipitaceae</taxon>
        <taxon>Claviceps</taxon>
    </lineage>
</organism>
<feature type="region of interest" description="Disordered" evidence="1">
    <location>
        <begin position="1"/>
        <end position="34"/>
    </location>
</feature>
<gene>
    <name evidence="2" type="ORF">E4U43_005509</name>
</gene>
<dbReference type="EMBL" id="SRPW01000364">
    <property type="protein sequence ID" value="KAG6015268.1"/>
    <property type="molecule type" value="Genomic_DNA"/>
</dbReference>
<evidence type="ECO:0000313" key="2">
    <source>
        <dbReference type="EMBL" id="KAG6015268.1"/>
    </source>
</evidence>
<keyword evidence="3" id="KW-1185">Reference proteome</keyword>
<proteinExistence type="predicted"/>
<sequence length="133" mass="14918">PISGPDEAKLLPPPVDRLPPKLQAQGSRLQKPETKDQVWAAINQVSQQQRPLTTLRQDAPRILLSLVLQVQKRQYALLADNSLLLDKNGDFPNNIQQIRCAKSRPTRFNWQRPSESRLAATLPPALVDAWEAG</sequence>
<dbReference type="AlphaFoldDB" id="A0A9P7T1H9"/>
<name>A0A9P7T1H9_9HYPO</name>
<accession>A0A9P7T1H9</accession>
<dbReference type="Proteomes" id="UP000748025">
    <property type="component" value="Unassembled WGS sequence"/>
</dbReference>
<protein>
    <submittedName>
        <fullName evidence="2">Uncharacterized protein</fullName>
    </submittedName>
</protein>